<accession>A0A1R1YTJ6</accession>
<keyword evidence="5" id="KW-0677">Repeat</keyword>
<evidence type="ECO:0000256" key="8">
    <source>
        <dbReference type="PROSITE-ProRule" id="PRU00282"/>
    </source>
</evidence>
<evidence type="ECO:0000256" key="2">
    <source>
        <dbReference type="ARBA" id="ARBA00006375"/>
    </source>
</evidence>
<dbReference type="InterPro" id="IPR023395">
    <property type="entry name" value="MCP_dom_sf"/>
</dbReference>
<dbReference type="InterPro" id="IPR018108">
    <property type="entry name" value="MCP_transmembrane"/>
</dbReference>
<comment type="caution">
    <text evidence="10">The sequence shown here is derived from an EMBL/GenBank/DDBJ whole genome shotgun (WGS) entry which is preliminary data.</text>
</comment>
<evidence type="ECO:0000313" key="11">
    <source>
        <dbReference type="Proteomes" id="UP000187429"/>
    </source>
</evidence>
<reference evidence="11" key="1">
    <citation type="submission" date="2017-01" db="EMBL/GenBank/DDBJ databases">
        <authorList>
            <person name="Wang Y."/>
            <person name="White M."/>
            <person name="Kvist S."/>
            <person name="Moncalvo J.-M."/>
        </authorList>
    </citation>
    <scope>NUCLEOTIDE SEQUENCE [LARGE SCALE GENOMIC DNA]</scope>
    <source>
        <strain evidence="11">ID-206-W2</strain>
    </source>
</reference>
<gene>
    <name evidence="10" type="ORF">AYI69_g253</name>
</gene>
<sequence>MAETISPSVVPKYQNSIYHCLIAGGIAGTSVDTALFPLDTIKTRLQSEKGFRATGGFRGVYSGLSSAVIGSAPSGKSNDYVFVVWNKIVWINLLK</sequence>
<evidence type="ECO:0000256" key="5">
    <source>
        <dbReference type="ARBA" id="ARBA00022737"/>
    </source>
</evidence>
<dbReference type="Gene3D" id="1.50.40.10">
    <property type="entry name" value="Mitochondrial carrier domain"/>
    <property type="match status" value="1"/>
</dbReference>
<evidence type="ECO:0000313" key="10">
    <source>
        <dbReference type="EMBL" id="OMJ30211.1"/>
    </source>
</evidence>
<dbReference type="Pfam" id="PF00153">
    <property type="entry name" value="Mito_carr"/>
    <property type="match status" value="1"/>
</dbReference>
<dbReference type="AlphaFoldDB" id="A0A1R1YTJ6"/>
<evidence type="ECO:0000256" key="7">
    <source>
        <dbReference type="ARBA" id="ARBA00023136"/>
    </source>
</evidence>
<keyword evidence="7 8" id="KW-0472">Membrane</keyword>
<dbReference type="Proteomes" id="UP000187429">
    <property type="component" value="Unassembled WGS sequence"/>
</dbReference>
<keyword evidence="3 9" id="KW-0813">Transport</keyword>
<dbReference type="PROSITE" id="PS50920">
    <property type="entry name" value="SOLCAR"/>
    <property type="match status" value="1"/>
</dbReference>
<dbReference type="OrthoDB" id="276989at2759"/>
<evidence type="ECO:0000256" key="9">
    <source>
        <dbReference type="RuleBase" id="RU000488"/>
    </source>
</evidence>
<organism evidence="10 11">
    <name type="scientific">Smittium culicis</name>
    <dbReference type="NCBI Taxonomy" id="133412"/>
    <lineage>
        <taxon>Eukaryota</taxon>
        <taxon>Fungi</taxon>
        <taxon>Fungi incertae sedis</taxon>
        <taxon>Zoopagomycota</taxon>
        <taxon>Kickxellomycotina</taxon>
        <taxon>Harpellomycetes</taxon>
        <taxon>Harpellales</taxon>
        <taxon>Legeriomycetaceae</taxon>
        <taxon>Smittium</taxon>
    </lineage>
</organism>
<comment type="subcellular location">
    <subcellularLocation>
        <location evidence="1">Membrane</location>
        <topology evidence="1">Multi-pass membrane protein</topology>
    </subcellularLocation>
</comment>
<evidence type="ECO:0000256" key="1">
    <source>
        <dbReference type="ARBA" id="ARBA00004141"/>
    </source>
</evidence>
<dbReference type="PANTHER" id="PTHR45667">
    <property type="entry name" value="S-ADENOSYLMETHIONINE MITOCHONDRIAL CARRIER PROTEIN"/>
    <property type="match status" value="1"/>
</dbReference>
<comment type="similarity">
    <text evidence="2 9">Belongs to the mitochondrial carrier (TC 2.A.29) family.</text>
</comment>
<evidence type="ECO:0000256" key="4">
    <source>
        <dbReference type="ARBA" id="ARBA00022692"/>
    </source>
</evidence>
<keyword evidence="6" id="KW-1133">Transmembrane helix</keyword>
<protein>
    <submittedName>
        <fullName evidence="10">S-adenosylmethionine mitochondrial carrier protein</fullName>
    </submittedName>
</protein>
<name>A0A1R1YTJ6_9FUNG</name>
<dbReference type="SUPFAM" id="SSF103506">
    <property type="entry name" value="Mitochondrial carrier"/>
    <property type="match status" value="1"/>
</dbReference>
<evidence type="ECO:0000256" key="3">
    <source>
        <dbReference type="ARBA" id="ARBA00022448"/>
    </source>
</evidence>
<evidence type="ECO:0000256" key="6">
    <source>
        <dbReference type="ARBA" id="ARBA00022989"/>
    </source>
</evidence>
<dbReference type="GO" id="GO:0016020">
    <property type="term" value="C:membrane"/>
    <property type="evidence" value="ECO:0007669"/>
    <property type="project" value="UniProtKB-SubCell"/>
</dbReference>
<keyword evidence="4 8" id="KW-0812">Transmembrane</keyword>
<dbReference type="EMBL" id="LSSM01000057">
    <property type="protein sequence ID" value="OMJ30211.1"/>
    <property type="molecule type" value="Genomic_DNA"/>
</dbReference>
<feature type="repeat" description="Solcar" evidence="8">
    <location>
        <begin position="15"/>
        <end position="88"/>
    </location>
</feature>
<keyword evidence="11" id="KW-1185">Reference proteome</keyword>
<proteinExistence type="inferred from homology"/>